<keyword evidence="5 7" id="KW-1133">Transmembrane helix</keyword>
<feature type="transmembrane region" description="Helical" evidence="7">
    <location>
        <begin position="27"/>
        <end position="49"/>
    </location>
</feature>
<comment type="similarity">
    <text evidence="2">Belongs to the UPF0410 family.</text>
</comment>
<keyword evidence="3" id="KW-1003">Cell membrane</keyword>
<evidence type="ECO:0000256" key="6">
    <source>
        <dbReference type="ARBA" id="ARBA00023136"/>
    </source>
</evidence>
<proteinExistence type="inferred from homology"/>
<keyword evidence="4 7" id="KW-0812">Transmembrane</keyword>
<evidence type="ECO:0008006" key="10">
    <source>
        <dbReference type="Google" id="ProtNLM"/>
    </source>
</evidence>
<keyword evidence="9" id="KW-1185">Reference proteome</keyword>
<comment type="subcellular location">
    <subcellularLocation>
        <location evidence="1">Cell membrane</location>
        <topology evidence="1">Multi-pass membrane protein</topology>
    </subcellularLocation>
</comment>
<evidence type="ECO:0000313" key="8">
    <source>
        <dbReference type="EMBL" id="WLS77976.1"/>
    </source>
</evidence>
<organism evidence="8 9">
    <name type="scientific">Erwinia pyri</name>
    <dbReference type="NCBI Taxonomy" id="3062598"/>
    <lineage>
        <taxon>Bacteria</taxon>
        <taxon>Pseudomonadati</taxon>
        <taxon>Pseudomonadota</taxon>
        <taxon>Gammaproteobacteria</taxon>
        <taxon>Enterobacterales</taxon>
        <taxon>Erwiniaceae</taxon>
        <taxon>Erwinia</taxon>
    </lineage>
</organism>
<evidence type="ECO:0000256" key="1">
    <source>
        <dbReference type="ARBA" id="ARBA00004651"/>
    </source>
</evidence>
<sequence>MGLLSWIIIGLLTGFLARRFFPGRPGGLIPTLILATIGALIGGYVSVFFNYGTLADLEPRAMLIALAGALVMVLLVKKLRI</sequence>
<protein>
    <recommendedName>
        <fullName evidence="10">GlsB/YeaQ/YmgE family stress response membrane protein</fullName>
    </recommendedName>
</protein>
<name>A0AA50HLC5_9GAMM</name>
<dbReference type="PANTHER" id="PTHR33884">
    <property type="entry name" value="UPF0410 PROTEIN YMGE"/>
    <property type="match status" value="1"/>
</dbReference>
<dbReference type="Proteomes" id="UP001228139">
    <property type="component" value="Chromosome"/>
</dbReference>
<reference evidence="8 9" key="1">
    <citation type="submission" date="2023-07" db="EMBL/GenBank/DDBJ databases">
        <title>Pathogenic bacteria of pear tree diseases.</title>
        <authorList>
            <person name="Zhang Z."/>
            <person name="He L."/>
            <person name="Huang R."/>
        </authorList>
    </citation>
    <scope>NUCLEOTIDE SEQUENCE [LARGE SCALE GENOMIC DNA]</scope>
    <source>
        <strain evidence="8 9">DE2</strain>
    </source>
</reference>
<evidence type="ECO:0000313" key="9">
    <source>
        <dbReference type="Proteomes" id="UP001228139"/>
    </source>
</evidence>
<dbReference type="InterPro" id="IPR007341">
    <property type="entry name" value="Transgly_assoc"/>
</dbReference>
<dbReference type="GO" id="GO:0005886">
    <property type="term" value="C:plasma membrane"/>
    <property type="evidence" value="ECO:0007669"/>
    <property type="project" value="UniProtKB-SubCell"/>
</dbReference>
<evidence type="ECO:0000256" key="2">
    <source>
        <dbReference type="ARBA" id="ARBA00011006"/>
    </source>
</evidence>
<gene>
    <name evidence="8" type="ORF">Q3V30_16095</name>
</gene>
<keyword evidence="6 7" id="KW-0472">Membrane</keyword>
<dbReference type="RefSeq" id="WP_306207375.1">
    <property type="nucleotide sequence ID" value="NZ_CP132353.1"/>
</dbReference>
<evidence type="ECO:0000256" key="7">
    <source>
        <dbReference type="SAM" id="Phobius"/>
    </source>
</evidence>
<feature type="transmembrane region" description="Helical" evidence="7">
    <location>
        <begin position="61"/>
        <end position="79"/>
    </location>
</feature>
<accession>A0AA50HLC5</accession>
<evidence type="ECO:0000256" key="3">
    <source>
        <dbReference type="ARBA" id="ARBA00022475"/>
    </source>
</evidence>
<dbReference type="KEGG" id="epi:Q3V30_16095"/>
<evidence type="ECO:0000256" key="5">
    <source>
        <dbReference type="ARBA" id="ARBA00022989"/>
    </source>
</evidence>
<dbReference type="PANTHER" id="PTHR33884:SF3">
    <property type="entry name" value="UPF0410 PROTEIN YMGE"/>
    <property type="match status" value="1"/>
</dbReference>
<dbReference type="EMBL" id="CP132353">
    <property type="protein sequence ID" value="WLS77976.1"/>
    <property type="molecule type" value="Genomic_DNA"/>
</dbReference>
<evidence type="ECO:0000256" key="4">
    <source>
        <dbReference type="ARBA" id="ARBA00022692"/>
    </source>
</evidence>
<dbReference type="AlphaFoldDB" id="A0AA50HLC5"/>